<evidence type="ECO:0000313" key="1">
    <source>
        <dbReference type="EMBL" id="CAJ0610434.1"/>
    </source>
</evidence>
<comment type="caution">
    <text evidence="1">The sequence shown here is derived from an EMBL/GenBank/DDBJ whole genome shotgun (WGS) entry which is preliminary data.</text>
</comment>
<accession>A0AA36HGL9</accession>
<name>A0AA36HGL9_CYLNA</name>
<reference evidence="1" key="1">
    <citation type="submission" date="2023-07" db="EMBL/GenBank/DDBJ databases">
        <authorList>
            <consortium name="CYATHOMIX"/>
        </authorList>
    </citation>
    <scope>NUCLEOTIDE SEQUENCE</scope>
    <source>
        <strain evidence="1">N/A</strain>
    </source>
</reference>
<dbReference type="Proteomes" id="UP001176961">
    <property type="component" value="Unassembled WGS sequence"/>
</dbReference>
<proteinExistence type="predicted"/>
<sequence>MLLPSKKKRVMVEVIATLNPAVTQDAETKRSLDFAQQILLEASSGSSVDKDVVAASLGSYFEQSPPASALAYGLHCGDGVSEKCPTPLVFN</sequence>
<gene>
    <name evidence="1" type="ORF">CYNAS_LOCUS22417</name>
</gene>
<keyword evidence="2" id="KW-1185">Reference proteome</keyword>
<protein>
    <submittedName>
        <fullName evidence="1">Uncharacterized protein</fullName>
    </submittedName>
</protein>
<dbReference type="AlphaFoldDB" id="A0AA36HGL9"/>
<evidence type="ECO:0000313" key="2">
    <source>
        <dbReference type="Proteomes" id="UP001176961"/>
    </source>
</evidence>
<organism evidence="1 2">
    <name type="scientific">Cylicocyclus nassatus</name>
    <name type="common">Nematode worm</name>
    <dbReference type="NCBI Taxonomy" id="53992"/>
    <lineage>
        <taxon>Eukaryota</taxon>
        <taxon>Metazoa</taxon>
        <taxon>Ecdysozoa</taxon>
        <taxon>Nematoda</taxon>
        <taxon>Chromadorea</taxon>
        <taxon>Rhabditida</taxon>
        <taxon>Rhabditina</taxon>
        <taxon>Rhabditomorpha</taxon>
        <taxon>Strongyloidea</taxon>
        <taxon>Strongylidae</taxon>
        <taxon>Cylicocyclus</taxon>
    </lineage>
</organism>
<dbReference type="EMBL" id="CATQJL010000326">
    <property type="protein sequence ID" value="CAJ0610434.1"/>
    <property type="molecule type" value="Genomic_DNA"/>
</dbReference>